<name>A0A553JRB3_SHEHA</name>
<dbReference type="PANTHER" id="PTHR43550:SF3">
    <property type="entry name" value="3-KETODIHYDROSPHINGOSINE REDUCTASE"/>
    <property type="match status" value="1"/>
</dbReference>
<gene>
    <name evidence="3" type="ORF">FN961_06710</name>
</gene>
<dbReference type="GO" id="GO:0047560">
    <property type="term" value="F:3-dehydrosphinganine reductase activity"/>
    <property type="evidence" value="ECO:0007669"/>
    <property type="project" value="TreeGrafter"/>
</dbReference>
<dbReference type="SUPFAM" id="SSF51735">
    <property type="entry name" value="NAD(P)-binding Rossmann-fold domains"/>
    <property type="match status" value="1"/>
</dbReference>
<dbReference type="Proteomes" id="UP000318126">
    <property type="component" value="Unassembled WGS sequence"/>
</dbReference>
<organism evidence="3 4">
    <name type="scientific">Shewanella hanedai</name>
    <name type="common">Alteromonas hanedai</name>
    <dbReference type="NCBI Taxonomy" id="25"/>
    <lineage>
        <taxon>Bacteria</taxon>
        <taxon>Pseudomonadati</taxon>
        <taxon>Pseudomonadota</taxon>
        <taxon>Gammaproteobacteria</taxon>
        <taxon>Alteromonadales</taxon>
        <taxon>Shewanellaceae</taxon>
        <taxon>Shewanella</taxon>
    </lineage>
</organism>
<accession>A0A553JRB3</accession>
<evidence type="ECO:0000313" key="4">
    <source>
        <dbReference type="Proteomes" id="UP000318126"/>
    </source>
</evidence>
<dbReference type="SMART" id="SM00822">
    <property type="entry name" value="PKS_KR"/>
    <property type="match status" value="1"/>
</dbReference>
<comment type="similarity">
    <text evidence="1">Belongs to the short-chain dehydrogenases/reductases (SDR) family.</text>
</comment>
<dbReference type="PRINTS" id="PR00081">
    <property type="entry name" value="GDHRDH"/>
</dbReference>
<dbReference type="PROSITE" id="PS00061">
    <property type="entry name" value="ADH_SHORT"/>
    <property type="match status" value="1"/>
</dbReference>
<dbReference type="RefSeq" id="WP_143563791.1">
    <property type="nucleotide sequence ID" value="NZ_BMPL01000005.1"/>
</dbReference>
<dbReference type="InterPro" id="IPR020904">
    <property type="entry name" value="Sc_DH/Rdtase_CS"/>
</dbReference>
<reference evidence="4" key="1">
    <citation type="submission" date="2019-07" db="EMBL/GenBank/DDBJ databases">
        <title>Shewanella sp. YLB-08 draft genomic sequence.</title>
        <authorList>
            <person name="Yu L."/>
        </authorList>
    </citation>
    <scope>NUCLEOTIDE SEQUENCE [LARGE SCALE GENOMIC DNA]</scope>
    <source>
        <strain evidence="4">JCM 20706</strain>
    </source>
</reference>
<protein>
    <submittedName>
        <fullName evidence="3">SDR family NAD(P)-dependent oxidoreductase</fullName>
    </submittedName>
</protein>
<sequence>MIVITGASSGLGAALANLYHQEGESLLITGRDKIRLFDVANSLDTTPEKSKVLAKTANLTDSVEVEALFDMCELQPSTIIHCAGSGYFGSIEEQDPEMIKRLMDNNVTSSIMLLREAVKRYREHPVTVVVVMSTAALMAKGGESTYCAAKWAVRGLVESVRLELKSINSPMKIISVYPGGMATAFWTTSGKALDTSSFMTAKEAALMLKQALVTTEHGYVSDLTINRG</sequence>
<dbReference type="PANTHER" id="PTHR43550">
    <property type="entry name" value="3-KETODIHYDROSPHINGOSINE REDUCTASE"/>
    <property type="match status" value="1"/>
</dbReference>
<dbReference type="InterPro" id="IPR057326">
    <property type="entry name" value="KR_dom"/>
</dbReference>
<feature type="domain" description="Ketoreductase" evidence="2">
    <location>
        <begin position="2"/>
        <end position="171"/>
    </location>
</feature>
<evidence type="ECO:0000313" key="3">
    <source>
        <dbReference type="EMBL" id="TRY15003.1"/>
    </source>
</evidence>
<dbReference type="GO" id="GO:0030148">
    <property type="term" value="P:sphingolipid biosynthetic process"/>
    <property type="evidence" value="ECO:0007669"/>
    <property type="project" value="TreeGrafter"/>
</dbReference>
<evidence type="ECO:0000256" key="1">
    <source>
        <dbReference type="ARBA" id="ARBA00006484"/>
    </source>
</evidence>
<comment type="caution">
    <text evidence="3">The sequence shown here is derived from an EMBL/GenBank/DDBJ whole genome shotgun (WGS) entry which is preliminary data.</text>
</comment>
<dbReference type="GO" id="GO:0016020">
    <property type="term" value="C:membrane"/>
    <property type="evidence" value="ECO:0007669"/>
    <property type="project" value="GOC"/>
</dbReference>
<evidence type="ECO:0000259" key="2">
    <source>
        <dbReference type="SMART" id="SM00822"/>
    </source>
</evidence>
<proteinExistence type="inferred from homology"/>
<dbReference type="EMBL" id="VKGK01000006">
    <property type="protein sequence ID" value="TRY15003.1"/>
    <property type="molecule type" value="Genomic_DNA"/>
</dbReference>
<dbReference type="OrthoDB" id="3178062at2"/>
<dbReference type="Pfam" id="PF00106">
    <property type="entry name" value="adh_short"/>
    <property type="match status" value="1"/>
</dbReference>
<dbReference type="InterPro" id="IPR036291">
    <property type="entry name" value="NAD(P)-bd_dom_sf"/>
</dbReference>
<keyword evidence="4" id="KW-1185">Reference proteome</keyword>
<dbReference type="InterPro" id="IPR002347">
    <property type="entry name" value="SDR_fam"/>
</dbReference>
<dbReference type="GO" id="GO:0006666">
    <property type="term" value="P:3-keto-sphinganine metabolic process"/>
    <property type="evidence" value="ECO:0007669"/>
    <property type="project" value="TreeGrafter"/>
</dbReference>
<dbReference type="AlphaFoldDB" id="A0A553JRB3"/>
<dbReference type="Gene3D" id="3.40.50.720">
    <property type="entry name" value="NAD(P)-binding Rossmann-like Domain"/>
    <property type="match status" value="1"/>
</dbReference>